<reference evidence="7" key="1">
    <citation type="journal article" date="2019" name="Int. J. Syst. Evol. Microbiol.">
        <title>The Global Catalogue of Microorganisms (GCM) 10K type strain sequencing project: providing services to taxonomists for standard genome sequencing and annotation.</title>
        <authorList>
            <consortium name="The Broad Institute Genomics Platform"/>
            <consortium name="The Broad Institute Genome Sequencing Center for Infectious Disease"/>
            <person name="Wu L."/>
            <person name="Ma J."/>
        </authorList>
    </citation>
    <scope>NUCLEOTIDE SEQUENCE [LARGE SCALE GENOMIC DNA]</scope>
    <source>
        <strain evidence="7">CCUG 57942</strain>
    </source>
</reference>
<comment type="caution">
    <text evidence="6">The sequence shown here is derived from an EMBL/GenBank/DDBJ whole genome shotgun (WGS) entry which is preliminary data.</text>
</comment>
<keyword evidence="7" id="KW-1185">Reference proteome</keyword>
<evidence type="ECO:0000313" key="7">
    <source>
        <dbReference type="Proteomes" id="UP001597389"/>
    </source>
</evidence>
<dbReference type="PROSITE" id="PS51007">
    <property type="entry name" value="CYTC"/>
    <property type="match status" value="1"/>
</dbReference>
<dbReference type="RefSeq" id="WP_377178212.1">
    <property type="nucleotide sequence ID" value="NZ_JBHUJB010000044.1"/>
</dbReference>
<name>A0ABW4ZBX4_9BACT</name>
<protein>
    <submittedName>
        <fullName evidence="6">C-type cytochrome</fullName>
    </submittedName>
</protein>
<dbReference type="Gene3D" id="1.25.10.10">
    <property type="entry name" value="Leucine-rich Repeat Variant"/>
    <property type="match status" value="1"/>
</dbReference>
<accession>A0ABW4ZBX4</accession>
<dbReference type="InterPro" id="IPR013427">
    <property type="entry name" value="Haem-bd_dom_put"/>
</dbReference>
<dbReference type="SUPFAM" id="SSF46626">
    <property type="entry name" value="Cytochrome c"/>
    <property type="match status" value="1"/>
</dbReference>
<dbReference type="Pfam" id="PF00034">
    <property type="entry name" value="Cytochrom_C"/>
    <property type="match status" value="1"/>
</dbReference>
<dbReference type="EMBL" id="JBHUJB010000044">
    <property type="protein sequence ID" value="MFD2159384.1"/>
    <property type="molecule type" value="Genomic_DNA"/>
</dbReference>
<dbReference type="PANTHER" id="PTHR33546:SF1">
    <property type="entry name" value="LARGE, MULTIFUNCTIONAL SECRETED PROTEIN"/>
    <property type="match status" value="1"/>
</dbReference>
<gene>
    <name evidence="6" type="ORF">ACFSW8_10775</name>
</gene>
<sequence length="316" mass="34650">MSPKANDAQRIVALWSLESLGVFDEAVWKYALRSENENVRFEAVRALSSLSVESALVDDLLRPLEKDRSFYVRNEVVRYYRDSPSALSAGQRAMLEKMKISSPPTEKVKGWKGQYLAMGGSYESAFLNLLISKALNKEAAEVAVVDEAAWNIFIAEEPAKSPADRKALDANIHRLVKLAEAGGGSLDKGKAHYEARCAACHSQEKNGFAPALNGGKARSHEALLTAILDPNAAAEEVFYVYRIEKKDGSVLEGFRSDINTKGVELTYMGGSKVFTPLKDIKKAGYVKGKSVMLENMAAGLSDTDMVDLLSYLRSID</sequence>
<keyword evidence="2 4" id="KW-0479">Metal-binding</keyword>
<evidence type="ECO:0000256" key="2">
    <source>
        <dbReference type="ARBA" id="ARBA00022723"/>
    </source>
</evidence>
<evidence type="ECO:0000256" key="3">
    <source>
        <dbReference type="ARBA" id="ARBA00023004"/>
    </source>
</evidence>
<feature type="domain" description="Cytochrome c" evidence="5">
    <location>
        <begin position="184"/>
        <end position="316"/>
    </location>
</feature>
<proteinExistence type="predicted"/>
<dbReference type="InterPro" id="IPR009056">
    <property type="entry name" value="Cyt_c-like_dom"/>
</dbReference>
<keyword evidence="3 4" id="KW-0408">Iron</keyword>
<evidence type="ECO:0000313" key="6">
    <source>
        <dbReference type="EMBL" id="MFD2159384.1"/>
    </source>
</evidence>
<evidence type="ECO:0000259" key="5">
    <source>
        <dbReference type="PROSITE" id="PS51007"/>
    </source>
</evidence>
<dbReference type="InterPro" id="IPR011989">
    <property type="entry name" value="ARM-like"/>
</dbReference>
<evidence type="ECO:0000256" key="4">
    <source>
        <dbReference type="PROSITE-ProRule" id="PRU00433"/>
    </source>
</evidence>
<evidence type="ECO:0000256" key="1">
    <source>
        <dbReference type="ARBA" id="ARBA00022617"/>
    </source>
</evidence>
<dbReference type="SUPFAM" id="SSF48371">
    <property type="entry name" value="ARM repeat"/>
    <property type="match status" value="1"/>
</dbReference>
<dbReference type="InterPro" id="IPR036909">
    <property type="entry name" value="Cyt_c-like_dom_sf"/>
</dbReference>
<dbReference type="PANTHER" id="PTHR33546">
    <property type="entry name" value="LARGE, MULTIFUNCTIONAL SECRETED PROTEIN-RELATED"/>
    <property type="match status" value="1"/>
</dbReference>
<keyword evidence="1 4" id="KW-0349">Heme</keyword>
<organism evidence="6 7">
    <name type="scientific">Rubritalea tangerina</name>
    <dbReference type="NCBI Taxonomy" id="430798"/>
    <lineage>
        <taxon>Bacteria</taxon>
        <taxon>Pseudomonadati</taxon>
        <taxon>Verrucomicrobiota</taxon>
        <taxon>Verrucomicrobiia</taxon>
        <taxon>Verrucomicrobiales</taxon>
        <taxon>Rubritaleaceae</taxon>
        <taxon>Rubritalea</taxon>
    </lineage>
</organism>
<dbReference type="Gene3D" id="1.10.760.10">
    <property type="entry name" value="Cytochrome c-like domain"/>
    <property type="match status" value="1"/>
</dbReference>
<dbReference type="Proteomes" id="UP001597389">
    <property type="component" value="Unassembled WGS sequence"/>
</dbReference>
<dbReference type="NCBIfam" id="TIGR02603">
    <property type="entry name" value="CxxCH_TIGR02603"/>
    <property type="match status" value="1"/>
</dbReference>
<dbReference type="InterPro" id="IPR016024">
    <property type="entry name" value="ARM-type_fold"/>
</dbReference>